<keyword evidence="4" id="KW-1185">Reference proteome</keyword>
<evidence type="ECO:0000313" key="4">
    <source>
        <dbReference type="Proteomes" id="UP000294927"/>
    </source>
</evidence>
<name>A0A4R7V644_9PSEU</name>
<evidence type="ECO:0000313" key="3">
    <source>
        <dbReference type="EMBL" id="TDV44958.1"/>
    </source>
</evidence>
<proteinExistence type="predicted"/>
<feature type="region of interest" description="Disordered" evidence="1">
    <location>
        <begin position="1"/>
        <end position="28"/>
    </location>
</feature>
<dbReference type="Proteomes" id="UP000294927">
    <property type="component" value="Unassembled WGS sequence"/>
</dbReference>
<dbReference type="GO" id="GO:0050660">
    <property type="term" value="F:flavin adenine dinucleotide binding"/>
    <property type="evidence" value="ECO:0007669"/>
    <property type="project" value="InterPro"/>
</dbReference>
<protein>
    <submittedName>
        <fullName evidence="3">Berberine-like enzyme</fullName>
    </submittedName>
</protein>
<evidence type="ECO:0000256" key="1">
    <source>
        <dbReference type="SAM" id="MobiDB-lite"/>
    </source>
</evidence>
<organism evidence="3 4">
    <name type="scientific">Actinophytocola oryzae</name>
    <dbReference type="NCBI Taxonomy" id="502181"/>
    <lineage>
        <taxon>Bacteria</taxon>
        <taxon>Bacillati</taxon>
        <taxon>Actinomycetota</taxon>
        <taxon>Actinomycetes</taxon>
        <taxon>Pseudonocardiales</taxon>
        <taxon>Pseudonocardiaceae</taxon>
    </lineage>
</organism>
<sequence length="114" mass="12165">MPLGLSATGGRGDGPPWSTQGRDGQASAAKVAAHATGGPFLNFLADPSRTHTAFTAANHARLRELKLVHDPENVFGLAKNIPPVDREPARRVARPNRTGDRSTGVGTQRPRRRP</sequence>
<comment type="caution">
    <text evidence="3">The sequence shown here is derived from an EMBL/GenBank/DDBJ whole genome shotgun (WGS) entry which is preliminary data.</text>
</comment>
<feature type="domain" description="Berberine/berberine-like" evidence="2">
    <location>
        <begin position="48"/>
        <end position="82"/>
    </location>
</feature>
<dbReference type="InterPro" id="IPR012951">
    <property type="entry name" value="BBE"/>
</dbReference>
<dbReference type="AlphaFoldDB" id="A0A4R7V644"/>
<gene>
    <name evidence="3" type="ORF">CLV71_113223</name>
</gene>
<dbReference type="OrthoDB" id="5169292at2"/>
<evidence type="ECO:0000259" key="2">
    <source>
        <dbReference type="Pfam" id="PF08031"/>
    </source>
</evidence>
<dbReference type="Pfam" id="PF08031">
    <property type="entry name" value="BBE"/>
    <property type="match status" value="1"/>
</dbReference>
<feature type="region of interest" description="Disordered" evidence="1">
    <location>
        <begin position="76"/>
        <end position="114"/>
    </location>
</feature>
<accession>A0A4R7V644</accession>
<reference evidence="3 4" key="1">
    <citation type="submission" date="2019-03" db="EMBL/GenBank/DDBJ databases">
        <title>Genomic Encyclopedia of Archaeal and Bacterial Type Strains, Phase II (KMG-II): from individual species to whole genera.</title>
        <authorList>
            <person name="Goeker M."/>
        </authorList>
    </citation>
    <scope>NUCLEOTIDE SEQUENCE [LARGE SCALE GENOMIC DNA]</scope>
    <source>
        <strain evidence="3 4">DSM 45499</strain>
    </source>
</reference>
<dbReference type="RefSeq" id="WP_133906531.1">
    <property type="nucleotide sequence ID" value="NZ_SOCP01000013.1"/>
</dbReference>
<dbReference type="GO" id="GO:0016491">
    <property type="term" value="F:oxidoreductase activity"/>
    <property type="evidence" value="ECO:0007669"/>
    <property type="project" value="InterPro"/>
</dbReference>
<dbReference type="EMBL" id="SOCP01000013">
    <property type="protein sequence ID" value="TDV44958.1"/>
    <property type="molecule type" value="Genomic_DNA"/>
</dbReference>